<gene>
    <name evidence="4" type="ordered locus">Suden_1238</name>
</gene>
<dbReference type="eggNOG" id="COG0352">
    <property type="taxonomic scope" value="Bacteria"/>
</dbReference>
<dbReference type="STRING" id="326298.Suden_1238"/>
<dbReference type="EMBL" id="CP000153">
    <property type="protein sequence ID" value="ABB44516.1"/>
    <property type="molecule type" value="Genomic_DNA"/>
</dbReference>
<evidence type="ECO:0000259" key="3">
    <source>
        <dbReference type="Pfam" id="PF02581"/>
    </source>
</evidence>
<dbReference type="Pfam" id="PF02581">
    <property type="entry name" value="TMP-TENI"/>
    <property type="match status" value="1"/>
</dbReference>
<dbReference type="GO" id="GO:0009228">
    <property type="term" value="P:thiamine biosynthetic process"/>
    <property type="evidence" value="ECO:0007669"/>
    <property type="project" value="UniProtKB-KW"/>
</dbReference>
<dbReference type="RefSeq" id="WP_011372868.1">
    <property type="nucleotide sequence ID" value="NC_007575.1"/>
</dbReference>
<dbReference type="HOGENOM" id="CLU_018272_5_0_7"/>
<feature type="domain" description="Thiamine phosphate synthase/TenI" evidence="3">
    <location>
        <begin position="4"/>
        <end position="180"/>
    </location>
</feature>
<sequence>MQKYLITSAQFYTQNSDIFYQTLYKQLKKQKPEYVLFRDKTATNYEELASVFTLTCKEIGGVKSFVHQDIYLAKALGADGVHLTSKQFCEIELAKSKNLEVIISTHSHEEVLQAQKLGADAVTYSPIFASPDKGEPKGVNDLEELLSKCKIKVFALGGIVTNEHVEMISKTKVYGFASIRYFI</sequence>
<evidence type="ECO:0000313" key="4">
    <source>
        <dbReference type="EMBL" id="ABB44516.1"/>
    </source>
</evidence>
<dbReference type="AlphaFoldDB" id="Q30R65"/>
<reference evidence="4 5" key="1">
    <citation type="journal article" date="2008" name="Appl. Environ. Microbiol.">
        <title>Genome of the epsilonproteobacterial chemolithoautotroph Sulfurimonas denitrificans.</title>
        <authorList>
            <person name="Sievert S.M."/>
            <person name="Scott K.M."/>
            <person name="Klotz M.G."/>
            <person name="Chain P.S.G."/>
            <person name="Hauser L.J."/>
            <person name="Hemp J."/>
            <person name="Huegler M."/>
            <person name="Land M."/>
            <person name="Lapidus A."/>
            <person name="Larimer F.W."/>
            <person name="Lucas S."/>
            <person name="Malfatti S.A."/>
            <person name="Meyer F."/>
            <person name="Paulsen I.T."/>
            <person name="Ren Q."/>
            <person name="Simon J."/>
            <person name="Bailey K."/>
            <person name="Diaz E."/>
            <person name="Fitzpatrick K.A."/>
            <person name="Glover B."/>
            <person name="Gwatney N."/>
            <person name="Korajkic A."/>
            <person name="Long A."/>
            <person name="Mobberley J.M."/>
            <person name="Pantry S.N."/>
            <person name="Pazder G."/>
            <person name="Peterson S."/>
            <person name="Quintanilla J.D."/>
            <person name="Sprinkle R."/>
            <person name="Stephens J."/>
            <person name="Thomas P."/>
            <person name="Vaughn R."/>
            <person name="Weber M.J."/>
            <person name="Wooten L.L."/>
        </authorList>
    </citation>
    <scope>NUCLEOTIDE SEQUENCE [LARGE SCALE GENOMIC DNA]</scope>
    <source>
        <strain evidence="5">ATCC 33889 / DSM 1251</strain>
    </source>
</reference>
<evidence type="ECO:0000256" key="2">
    <source>
        <dbReference type="ARBA" id="ARBA00022977"/>
    </source>
</evidence>
<protein>
    <submittedName>
        <fullName evidence="4">Thiamine monophosphate synthase</fullName>
    </submittedName>
</protein>
<proteinExistence type="predicted"/>
<dbReference type="PANTHER" id="PTHR20857:SF15">
    <property type="entry name" value="THIAMINE-PHOSPHATE SYNTHASE"/>
    <property type="match status" value="1"/>
</dbReference>
<keyword evidence="2" id="KW-0784">Thiamine biosynthesis</keyword>
<accession>Q30R65</accession>
<evidence type="ECO:0000313" key="5">
    <source>
        <dbReference type="Proteomes" id="UP000002714"/>
    </source>
</evidence>
<dbReference type="Proteomes" id="UP000002714">
    <property type="component" value="Chromosome"/>
</dbReference>
<dbReference type="InterPro" id="IPR022998">
    <property type="entry name" value="ThiamineP_synth_TenI"/>
</dbReference>
<dbReference type="CDD" id="cd00564">
    <property type="entry name" value="TMP_TenI"/>
    <property type="match status" value="1"/>
</dbReference>
<dbReference type="KEGG" id="tdn:Suden_1238"/>
<keyword evidence="5" id="KW-1185">Reference proteome</keyword>
<name>Q30R65_SULDN</name>
<dbReference type="InterPro" id="IPR013785">
    <property type="entry name" value="Aldolase_TIM"/>
</dbReference>
<dbReference type="Gene3D" id="3.20.20.70">
    <property type="entry name" value="Aldolase class I"/>
    <property type="match status" value="1"/>
</dbReference>
<dbReference type="OrthoDB" id="5347413at2"/>
<dbReference type="GO" id="GO:0004789">
    <property type="term" value="F:thiamine-phosphate diphosphorylase activity"/>
    <property type="evidence" value="ECO:0007669"/>
    <property type="project" value="TreeGrafter"/>
</dbReference>
<evidence type="ECO:0000256" key="1">
    <source>
        <dbReference type="ARBA" id="ARBA00004948"/>
    </source>
</evidence>
<dbReference type="PANTHER" id="PTHR20857">
    <property type="entry name" value="THIAMINE-PHOSPHATE PYROPHOSPHORYLASE"/>
    <property type="match status" value="1"/>
</dbReference>
<dbReference type="GO" id="GO:0005737">
    <property type="term" value="C:cytoplasm"/>
    <property type="evidence" value="ECO:0007669"/>
    <property type="project" value="TreeGrafter"/>
</dbReference>
<comment type="pathway">
    <text evidence="1">Cofactor biosynthesis; thiamine diphosphate biosynthesis.</text>
</comment>
<dbReference type="InterPro" id="IPR036206">
    <property type="entry name" value="ThiamineP_synth_sf"/>
</dbReference>
<dbReference type="SUPFAM" id="SSF51391">
    <property type="entry name" value="Thiamin phosphate synthase"/>
    <property type="match status" value="1"/>
</dbReference>
<organism evidence="4 5">
    <name type="scientific">Sulfurimonas denitrificans (strain ATCC 33889 / DSM 1251)</name>
    <name type="common">Thiomicrospira denitrificans (strain ATCC 33889 / DSM 1251)</name>
    <dbReference type="NCBI Taxonomy" id="326298"/>
    <lineage>
        <taxon>Bacteria</taxon>
        <taxon>Pseudomonadati</taxon>
        <taxon>Campylobacterota</taxon>
        <taxon>Epsilonproteobacteria</taxon>
        <taxon>Campylobacterales</taxon>
        <taxon>Sulfurimonadaceae</taxon>
        <taxon>Sulfurimonas</taxon>
    </lineage>
</organism>